<dbReference type="PANTHER" id="PTHR33112:SF16">
    <property type="entry name" value="HETEROKARYON INCOMPATIBILITY DOMAIN-CONTAINING PROTEIN"/>
    <property type="match status" value="1"/>
</dbReference>
<sequence>MIGLVSGLPHALNNIPSNTWSPETAYLGRSWLKECLSNHDACAKPLDHANTKSRPKRIVRVENDAAHGLRARLVLSETLPHDFQYLTLSHCWGTLKFITLTVGNYDDFLRRIPLDDVKFNKTFRDAFNVTLDLGYEYIWIDSLCIIQDSPGATDWNRECPKVGHIYANGVCNLSATGFGDGTNGMITKRNAPALSPCPIKFPFRPRKYLVANTVPFAEPETDHPLISRGWVLQEHALSPRTLHFTKTQVCWACRDSAAYELFHSHRLSSGGRHDDPKLGDFVRAKTMFGQGASSAGQFQSILADYRLLCKRASSAGLTMISDKLPSLSGLVSLLQASLQTRYLAGHWESNFLPSLVWSCDPQAEAREYTGYVAPSWSWVSSSRPVTFWQHLISPEPICLSEVVEIDITLAGTDRFGALKNGHLRVRGPALQNVASITEHYPWHIGRAELPGGLPVYFGMTPDDEEWSPPGPGQAQRKTVPSISWLRSLSWLVLFTNGDMDGAHLVNGLMLERVEAGPDTTYRRVGAFHPGPKPWRNGPRQGVKSAILELPKKEYTII</sequence>
<accession>A0ABR1RC21</accession>
<dbReference type="InterPro" id="IPR010730">
    <property type="entry name" value="HET"/>
</dbReference>
<reference evidence="2 3" key="1">
    <citation type="submission" date="2023-01" db="EMBL/GenBank/DDBJ databases">
        <title>Analysis of 21 Apiospora genomes using comparative genomics revels a genus with tremendous synthesis potential of carbohydrate active enzymes and secondary metabolites.</title>
        <authorList>
            <person name="Sorensen T."/>
        </authorList>
    </citation>
    <scope>NUCLEOTIDE SEQUENCE [LARGE SCALE GENOMIC DNA]</scope>
    <source>
        <strain evidence="2 3">CBS 20057</strain>
    </source>
</reference>
<evidence type="ECO:0000313" key="2">
    <source>
        <dbReference type="EMBL" id="KAK8008040.1"/>
    </source>
</evidence>
<protein>
    <recommendedName>
        <fullName evidence="1">Heterokaryon incompatibility domain-containing protein</fullName>
    </recommendedName>
</protein>
<name>A0ABR1RC21_9PEZI</name>
<proteinExistence type="predicted"/>
<gene>
    <name evidence="2" type="ORF">PG991_010591</name>
</gene>
<keyword evidence="3" id="KW-1185">Reference proteome</keyword>
<evidence type="ECO:0000313" key="3">
    <source>
        <dbReference type="Proteomes" id="UP001396898"/>
    </source>
</evidence>
<organism evidence="2 3">
    <name type="scientific">Apiospora marii</name>
    <dbReference type="NCBI Taxonomy" id="335849"/>
    <lineage>
        <taxon>Eukaryota</taxon>
        <taxon>Fungi</taxon>
        <taxon>Dikarya</taxon>
        <taxon>Ascomycota</taxon>
        <taxon>Pezizomycotina</taxon>
        <taxon>Sordariomycetes</taxon>
        <taxon>Xylariomycetidae</taxon>
        <taxon>Amphisphaeriales</taxon>
        <taxon>Apiosporaceae</taxon>
        <taxon>Apiospora</taxon>
    </lineage>
</organism>
<dbReference type="PANTHER" id="PTHR33112">
    <property type="entry name" value="DOMAIN PROTEIN, PUTATIVE-RELATED"/>
    <property type="match status" value="1"/>
</dbReference>
<feature type="domain" description="Heterokaryon incompatibility" evidence="1">
    <location>
        <begin position="85"/>
        <end position="234"/>
    </location>
</feature>
<comment type="caution">
    <text evidence="2">The sequence shown here is derived from an EMBL/GenBank/DDBJ whole genome shotgun (WGS) entry which is preliminary data.</text>
</comment>
<evidence type="ECO:0000259" key="1">
    <source>
        <dbReference type="Pfam" id="PF06985"/>
    </source>
</evidence>
<dbReference type="EMBL" id="JAQQWI010000016">
    <property type="protein sequence ID" value="KAK8008040.1"/>
    <property type="molecule type" value="Genomic_DNA"/>
</dbReference>
<dbReference type="Proteomes" id="UP001396898">
    <property type="component" value="Unassembled WGS sequence"/>
</dbReference>
<dbReference type="Pfam" id="PF06985">
    <property type="entry name" value="HET"/>
    <property type="match status" value="1"/>
</dbReference>